<feature type="transmembrane region" description="Helical" evidence="2">
    <location>
        <begin position="309"/>
        <end position="335"/>
    </location>
</feature>
<gene>
    <name evidence="3" type="ORF">ElyMa_000442400</name>
</gene>
<keyword evidence="4" id="KW-1185">Reference proteome</keyword>
<organism evidence="3 4">
    <name type="scientific">Elysia marginata</name>
    <dbReference type="NCBI Taxonomy" id="1093978"/>
    <lineage>
        <taxon>Eukaryota</taxon>
        <taxon>Metazoa</taxon>
        <taxon>Spiralia</taxon>
        <taxon>Lophotrochozoa</taxon>
        <taxon>Mollusca</taxon>
        <taxon>Gastropoda</taxon>
        <taxon>Heterobranchia</taxon>
        <taxon>Euthyneura</taxon>
        <taxon>Panpulmonata</taxon>
        <taxon>Sacoglossa</taxon>
        <taxon>Placobranchoidea</taxon>
        <taxon>Plakobranchidae</taxon>
        <taxon>Elysia</taxon>
    </lineage>
</organism>
<dbReference type="Proteomes" id="UP000762676">
    <property type="component" value="Unassembled WGS sequence"/>
</dbReference>
<feature type="compositionally biased region" description="Polar residues" evidence="1">
    <location>
        <begin position="135"/>
        <end position="150"/>
    </location>
</feature>
<protein>
    <submittedName>
        <fullName evidence="3">Uncharacterized protein</fullName>
    </submittedName>
</protein>
<evidence type="ECO:0000256" key="1">
    <source>
        <dbReference type="SAM" id="MobiDB-lite"/>
    </source>
</evidence>
<evidence type="ECO:0000256" key="2">
    <source>
        <dbReference type="SAM" id="Phobius"/>
    </source>
</evidence>
<dbReference type="AlphaFoldDB" id="A0AAV4FN80"/>
<evidence type="ECO:0000313" key="3">
    <source>
        <dbReference type="EMBL" id="GFR74932.1"/>
    </source>
</evidence>
<feature type="compositionally biased region" description="Low complexity" evidence="1">
    <location>
        <begin position="177"/>
        <end position="187"/>
    </location>
</feature>
<accession>A0AAV4FN80</accession>
<name>A0AAV4FN80_9GAST</name>
<feature type="region of interest" description="Disordered" evidence="1">
    <location>
        <begin position="104"/>
        <end position="193"/>
    </location>
</feature>
<keyword evidence="2" id="KW-0812">Transmembrane</keyword>
<sequence length="336" mass="36843">MAAQNQTQGDPAECHNECKTTDAQMLTQKENLMDPIPSQDDHEMTGLESKQMQEIEHSRCEMDLSSSEIKTVCNENKVTGREVDDLESIHRDATEEIFYEKQKDVEASKETVGSVSSVSSLSPTTLSETTTETSNQCVADTNSGCTSNAENSNSNSSNNNNDNNNKNNNNKIDDIDNGNTNNTSTDNPYGVNLRKSRPLHKILSPLFSSSSTSAPSFFPSSMHRTASSLSSISEEEMLSMMESMGESEILSALPPCDCDECLLNGSNSSTPVPPDQRKLTRVSKAFGCGVGSRRCIKWQCRRKRYRQTCIIGVVVVLLLLSLLLLLVVVVVVVLLL</sequence>
<keyword evidence="2" id="KW-1133">Transmembrane helix</keyword>
<comment type="caution">
    <text evidence="3">The sequence shown here is derived from an EMBL/GenBank/DDBJ whole genome shotgun (WGS) entry which is preliminary data.</text>
</comment>
<feature type="compositionally biased region" description="Low complexity" evidence="1">
    <location>
        <begin position="110"/>
        <end position="134"/>
    </location>
</feature>
<evidence type="ECO:0000313" key="4">
    <source>
        <dbReference type="Proteomes" id="UP000762676"/>
    </source>
</evidence>
<proteinExistence type="predicted"/>
<dbReference type="EMBL" id="BMAT01000870">
    <property type="protein sequence ID" value="GFR74932.1"/>
    <property type="molecule type" value="Genomic_DNA"/>
</dbReference>
<keyword evidence="2" id="KW-0472">Membrane</keyword>
<reference evidence="3 4" key="1">
    <citation type="journal article" date="2021" name="Elife">
        <title>Chloroplast acquisition without the gene transfer in kleptoplastic sea slugs, Plakobranchus ocellatus.</title>
        <authorList>
            <person name="Maeda T."/>
            <person name="Takahashi S."/>
            <person name="Yoshida T."/>
            <person name="Shimamura S."/>
            <person name="Takaki Y."/>
            <person name="Nagai Y."/>
            <person name="Toyoda A."/>
            <person name="Suzuki Y."/>
            <person name="Arimoto A."/>
            <person name="Ishii H."/>
            <person name="Satoh N."/>
            <person name="Nishiyama T."/>
            <person name="Hasebe M."/>
            <person name="Maruyama T."/>
            <person name="Minagawa J."/>
            <person name="Obokata J."/>
            <person name="Shigenobu S."/>
        </authorList>
    </citation>
    <scope>NUCLEOTIDE SEQUENCE [LARGE SCALE GENOMIC DNA]</scope>
</reference>
<feature type="compositionally biased region" description="Low complexity" evidence="1">
    <location>
        <begin position="151"/>
        <end position="170"/>
    </location>
</feature>